<dbReference type="EMBL" id="GG662652">
    <property type="protein sequence ID" value="EWS73764.1"/>
    <property type="molecule type" value="Genomic_DNA"/>
</dbReference>
<gene>
    <name evidence="1" type="ORF">TTHERM_000998881</name>
</gene>
<evidence type="ECO:0000313" key="2">
    <source>
        <dbReference type="Proteomes" id="UP000009168"/>
    </source>
</evidence>
<organism evidence="1 2">
    <name type="scientific">Tetrahymena thermophila (strain SB210)</name>
    <dbReference type="NCBI Taxonomy" id="312017"/>
    <lineage>
        <taxon>Eukaryota</taxon>
        <taxon>Sar</taxon>
        <taxon>Alveolata</taxon>
        <taxon>Ciliophora</taxon>
        <taxon>Intramacronucleata</taxon>
        <taxon>Oligohymenophorea</taxon>
        <taxon>Hymenostomatida</taxon>
        <taxon>Tetrahymenina</taxon>
        <taxon>Tetrahymenidae</taxon>
        <taxon>Tetrahymena</taxon>
    </lineage>
</organism>
<dbReference type="GeneID" id="24441341"/>
<proteinExistence type="predicted"/>
<reference evidence="2" key="1">
    <citation type="journal article" date="2006" name="PLoS Biol.">
        <title>Macronuclear genome sequence of the ciliate Tetrahymena thermophila, a model eukaryote.</title>
        <authorList>
            <person name="Eisen J.A."/>
            <person name="Coyne R.S."/>
            <person name="Wu M."/>
            <person name="Wu D."/>
            <person name="Thiagarajan M."/>
            <person name="Wortman J.R."/>
            <person name="Badger J.H."/>
            <person name="Ren Q."/>
            <person name="Amedeo P."/>
            <person name="Jones K.M."/>
            <person name="Tallon L.J."/>
            <person name="Delcher A.L."/>
            <person name="Salzberg S.L."/>
            <person name="Silva J.C."/>
            <person name="Haas B.J."/>
            <person name="Majoros W.H."/>
            <person name="Farzad M."/>
            <person name="Carlton J.M."/>
            <person name="Smith R.K. Jr."/>
            <person name="Garg J."/>
            <person name="Pearlman R.E."/>
            <person name="Karrer K.M."/>
            <person name="Sun L."/>
            <person name="Manning G."/>
            <person name="Elde N.C."/>
            <person name="Turkewitz A.P."/>
            <person name="Asai D.J."/>
            <person name="Wilkes D.E."/>
            <person name="Wang Y."/>
            <person name="Cai H."/>
            <person name="Collins K."/>
            <person name="Stewart B.A."/>
            <person name="Lee S.R."/>
            <person name="Wilamowska K."/>
            <person name="Weinberg Z."/>
            <person name="Ruzzo W.L."/>
            <person name="Wloga D."/>
            <person name="Gaertig J."/>
            <person name="Frankel J."/>
            <person name="Tsao C.-C."/>
            <person name="Gorovsky M.A."/>
            <person name="Keeling P.J."/>
            <person name="Waller R.F."/>
            <person name="Patron N.J."/>
            <person name="Cherry J.M."/>
            <person name="Stover N.A."/>
            <person name="Krieger C.J."/>
            <person name="del Toro C."/>
            <person name="Ryder H.F."/>
            <person name="Williamson S.C."/>
            <person name="Barbeau R.A."/>
            <person name="Hamilton E.P."/>
            <person name="Orias E."/>
        </authorList>
    </citation>
    <scope>NUCLEOTIDE SEQUENCE [LARGE SCALE GENOMIC DNA]</scope>
    <source>
        <strain evidence="2">SB210</strain>
    </source>
</reference>
<dbReference type="RefSeq" id="XP_012653695.1">
    <property type="nucleotide sequence ID" value="XM_012798241.1"/>
</dbReference>
<sequence>MVFIDTQIKVFNHHHAQYVSYNSTSQIFNRFQNEQHSFWELSHKYYQTRQKNTFFTHNIIKQQTQFKKQELKAIEHSKSYLESNKEELTHESYNILLLQKQKQKKYIQININQINLIKQKSNKFKQIIKNKIKNQVKKNNQKKINIQIKITIKINKSKSQL</sequence>
<accession>W7XJ05</accession>
<evidence type="ECO:0000313" key="1">
    <source>
        <dbReference type="EMBL" id="EWS73764.1"/>
    </source>
</evidence>
<name>W7XJ05_TETTS</name>
<keyword evidence="2" id="KW-1185">Reference proteome</keyword>
<protein>
    <submittedName>
        <fullName evidence="1">Uncharacterized protein</fullName>
    </submittedName>
</protein>
<dbReference type="AlphaFoldDB" id="W7XJ05"/>
<dbReference type="InParanoid" id="W7XJ05"/>
<dbReference type="KEGG" id="tet:TTHERM_000998881"/>
<dbReference type="Proteomes" id="UP000009168">
    <property type="component" value="Unassembled WGS sequence"/>
</dbReference>